<keyword evidence="1" id="KW-0175">Coiled coil</keyword>
<feature type="region of interest" description="Disordered" evidence="2">
    <location>
        <begin position="431"/>
        <end position="464"/>
    </location>
</feature>
<protein>
    <submittedName>
        <fullName evidence="3">Early endosome antigen 1-like</fullName>
    </submittedName>
</protein>
<comment type="caution">
    <text evidence="3">The sequence shown here is derived from an EMBL/GenBank/DDBJ whole genome shotgun (WGS) entry which is preliminary data.</text>
</comment>
<accession>A0A2P6NQJ6</accession>
<proteinExistence type="predicted"/>
<feature type="compositionally biased region" description="Low complexity" evidence="2">
    <location>
        <begin position="254"/>
        <end position="265"/>
    </location>
</feature>
<reference evidence="3 4" key="1">
    <citation type="journal article" date="2018" name="Genome Biol. Evol.">
        <title>Multiple Roots of Fruiting Body Formation in Amoebozoa.</title>
        <authorList>
            <person name="Hillmann F."/>
            <person name="Forbes G."/>
            <person name="Novohradska S."/>
            <person name="Ferling I."/>
            <person name="Riege K."/>
            <person name="Groth M."/>
            <person name="Westermann M."/>
            <person name="Marz M."/>
            <person name="Spaller T."/>
            <person name="Winckler T."/>
            <person name="Schaap P."/>
            <person name="Glockner G."/>
        </authorList>
    </citation>
    <scope>NUCLEOTIDE SEQUENCE [LARGE SCALE GENOMIC DNA]</scope>
    <source>
        <strain evidence="3 4">Jena</strain>
    </source>
</reference>
<organism evidence="3 4">
    <name type="scientific">Planoprotostelium fungivorum</name>
    <dbReference type="NCBI Taxonomy" id="1890364"/>
    <lineage>
        <taxon>Eukaryota</taxon>
        <taxon>Amoebozoa</taxon>
        <taxon>Evosea</taxon>
        <taxon>Variosea</taxon>
        <taxon>Cavosteliida</taxon>
        <taxon>Cavosteliaceae</taxon>
        <taxon>Planoprotostelium</taxon>
    </lineage>
</organism>
<dbReference type="AlphaFoldDB" id="A0A2P6NQJ6"/>
<sequence>MPVFHAQINLNTQLLSCPPDRTAAIMMMVEEVEAEMGSDNQSHPFQRGHSRSIGQHRYYLKEPEEQTLDVPIPSVSPRAALRKLPGGALPSRSLSLDRPNKIGMNNYLYTEREELSRNDPTSIECEKKDFSYRPETMTTTTMTNSSFYEQMTSDDIGSDDDADERDVMDSVRFIKREKAFNRSLRTFHENFQVMQPTNDKYIAHIERLTLRNQNRISASLSTSTESFTAVDTREAGSSMSPRLIEENERTIYYPSHSVVPNPSVPSDDETGSTEPQDSLGSDVYSTKFDENPYESQPQMVKQYSYPTLPSYDEAVSESSVEHITPVLPKASRNPSGWSREEFLFPEIPSSPAKFRIEDLKPASKMMPPIFTGEAAVLYDIIRGKNSNFPSNRGDAKYFRTSTENLNPNSIQRRLMKDSLLQSLIQSVQDREKNLQQYREQANKSMSTRESETSNRHQHQAQALEQEQRAQLKQLRKTLETWTKDRIKLARSHCTRSKIQSNHSDLPNSTVNLLFRLSQDEVTREAVDQAAFEGLLSLNEKMRENQQETLSKRIKRFKDYASTAVHIKNGIFFEERKVQRHNVIGRLLMIDRISALRCEALEESNREGLSEIEGNQKTRIEEKQRMKEQKIKMKVLSQENPKLDTVAMEEQHRQTNEAIYSQHQAELMQEYEEAQQKLKDSIIAEKAAISEDQQRLKYDCARSAVDYEVQFVDQFTMQMRQRLRELRTQMRYALNEDFEKLMITLEVHLEEVTLKTESRKRDLINLYNFNHATLIRSHFEANDKKFTENLSSSLEMKEELRKHEARIIQLQWENAQQLRLLKKINTLETNFVTNIQKQTERKQEEEVSIIKFYFQEEQDLEDFFFHLMTEQTEISNAEKTEAESRMNDLMGVPFTIQKTDLHKAHELRLEHQRVQSEALEKVLEEMRRRSKEHLEILQQALNDLHESQVRAERNLQSHGKQILRQSTNNFVQIWSSSPSMQEHIRKSITIQKVL</sequence>
<name>A0A2P6NQJ6_9EUKA</name>
<feature type="coiled-coil region" evidence="1">
    <location>
        <begin position="908"/>
        <end position="953"/>
    </location>
</feature>
<feature type="compositionally biased region" description="Polar residues" evidence="2">
    <location>
        <begin position="434"/>
        <end position="445"/>
    </location>
</feature>
<feature type="region of interest" description="Disordered" evidence="2">
    <location>
        <begin position="220"/>
        <end position="291"/>
    </location>
</feature>
<evidence type="ECO:0000313" key="3">
    <source>
        <dbReference type="EMBL" id="PRP86233.1"/>
    </source>
</evidence>
<keyword evidence="4" id="KW-1185">Reference proteome</keyword>
<dbReference type="Proteomes" id="UP000241769">
    <property type="component" value="Unassembled WGS sequence"/>
</dbReference>
<evidence type="ECO:0000256" key="1">
    <source>
        <dbReference type="SAM" id="Coils"/>
    </source>
</evidence>
<gene>
    <name evidence="3" type="ORF">PROFUN_05749</name>
</gene>
<evidence type="ECO:0000313" key="4">
    <source>
        <dbReference type="Proteomes" id="UP000241769"/>
    </source>
</evidence>
<evidence type="ECO:0000256" key="2">
    <source>
        <dbReference type="SAM" id="MobiDB-lite"/>
    </source>
</evidence>
<dbReference type="EMBL" id="MDYQ01000034">
    <property type="protein sequence ID" value="PRP86233.1"/>
    <property type="molecule type" value="Genomic_DNA"/>
</dbReference>
<dbReference type="InParanoid" id="A0A2P6NQJ6"/>
<feature type="compositionally biased region" description="Polar residues" evidence="2">
    <location>
        <begin position="220"/>
        <end position="240"/>
    </location>
</feature>